<keyword evidence="1" id="KW-0472">Membrane</keyword>
<feature type="transmembrane region" description="Helical" evidence="1">
    <location>
        <begin position="65"/>
        <end position="81"/>
    </location>
</feature>
<accession>A0A841AE15</accession>
<keyword evidence="1" id="KW-0812">Transmembrane</keyword>
<dbReference type="EMBL" id="JACHLZ010000001">
    <property type="protein sequence ID" value="MBB5832183.1"/>
    <property type="molecule type" value="Genomic_DNA"/>
</dbReference>
<evidence type="ECO:0000313" key="2">
    <source>
        <dbReference type="EMBL" id="MBB5832183.1"/>
    </source>
</evidence>
<evidence type="ECO:0000313" key="3">
    <source>
        <dbReference type="Proteomes" id="UP000588158"/>
    </source>
</evidence>
<sequence>MSFLISLFVVLHMICWAVALGTWVASARTRVPNKGMAHAAAGALVFGIVLAALVSIAYDPNHMKLGIKLIVAIIAVVLAYIADRKGEQTPSAVWFGIPTAIIVNVIVAVFV</sequence>
<gene>
    <name evidence="2" type="ORF">HNR70_001996</name>
</gene>
<keyword evidence="3" id="KW-1185">Reference proteome</keyword>
<organism evidence="2 3">
    <name type="scientific">Brachybacterium aquaticum</name>
    <dbReference type="NCBI Taxonomy" id="1432564"/>
    <lineage>
        <taxon>Bacteria</taxon>
        <taxon>Bacillati</taxon>
        <taxon>Actinomycetota</taxon>
        <taxon>Actinomycetes</taxon>
        <taxon>Micrococcales</taxon>
        <taxon>Dermabacteraceae</taxon>
        <taxon>Brachybacterium</taxon>
    </lineage>
</organism>
<protein>
    <submittedName>
        <fullName evidence="2">Uncharacterized protein YacL</fullName>
    </submittedName>
</protein>
<name>A0A841AE15_9MICO</name>
<reference evidence="2 3" key="1">
    <citation type="submission" date="2020-08" db="EMBL/GenBank/DDBJ databases">
        <title>Sequencing the genomes of 1000 actinobacteria strains.</title>
        <authorList>
            <person name="Klenk H.-P."/>
        </authorList>
    </citation>
    <scope>NUCLEOTIDE SEQUENCE [LARGE SCALE GENOMIC DNA]</scope>
    <source>
        <strain evidence="2 3">DSM 28796</strain>
    </source>
</reference>
<dbReference type="Proteomes" id="UP000588158">
    <property type="component" value="Unassembled WGS sequence"/>
</dbReference>
<evidence type="ECO:0000256" key="1">
    <source>
        <dbReference type="SAM" id="Phobius"/>
    </source>
</evidence>
<comment type="caution">
    <text evidence="2">The sequence shown here is derived from an EMBL/GenBank/DDBJ whole genome shotgun (WGS) entry which is preliminary data.</text>
</comment>
<dbReference type="AlphaFoldDB" id="A0A841AE15"/>
<proteinExistence type="predicted"/>
<dbReference type="RefSeq" id="WP_184325547.1">
    <property type="nucleotide sequence ID" value="NZ_JACHLZ010000001.1"/>
</dbReference>
<feature type="transmembrane region" description="Helical" evidence="1">
    <location>
        <begin position="37"/>
        <end position="58"/>
    </location>
</feature>
<feature type="transmembrane region" description="Helical" evidence="1">
    <location>
        <begin position="93"/>
        <end position="110"/>
    </location>
</feature>
<keyword evidence="1" id="KW-1133">Transmembrane helix</keyword>